<feature type="transmembrane region" description="Helical" evidence="2">
    <location>
        <begin position="41"/>
        <end position="59"/>
    </location>
</feature>
<sequence length="109" mass="12193">MASFWNKMSSNIIKITNSNNNLIPSEIVHPPNQLFVRACKIGFPFLVLANFALSGYVMAKAKQRDEVKAKRRDEAKTKKRNEAIAKTRDGSDAKQRDEANAKQGLNVST</sequence>
<evidence type="ECO:0000313" key="4">
    <source>
        <dbReference type="Proteomes" id="UP001443914"/>
    </source>
</evidence>
<keyword evidence="2" id="KW-0472">Membrane</keyword>
<dbReference type="AlphaFoldDB" id="A0AAW1JKP6"/>
<feature type="compositionally biased region" description="Basic and acidic residues" evidence="1">
    <location>
        <begin position="64"/>
        <end position="100"/>
    </location>
</feature>
<protein>
    <submittedName>
        <fullName evidence="3">Uncharacterized protein</fullName>
    </submittedName>
</protein>
<dbReference type="EMBL" id="JBDFQZ010000007">
    <property type="protein sequence ID" value="KAK9705429.1"/>
    <property type="molecule type" value="Genomic_DNA"/>
</dbReference>
<proteinExistence type="predicted"/>
<gene>
    <name evidence="3" type="ORF">RND81_07G056100</name>
</gene>
<organism evidence="3 4">
    <name type="scientific">Saponaria officinalis</name>
    <name type="common">Common soapwort</name>
    <name type="synonym">Lychnis saponaria</name>
    <dbReference type="NCBI Taxonomy" id="3572"/>
    <lineage>
        <taxon>Eukaryota</taxon>
        <taxon>Viridiplantae</taxon>
        <taxon>Streptophyta</taxon>
        <taxon>Embryophyta</taxon>
        <taxon>Tracheophyta</taxon>
        <taxon>Spermatophyta</taxon>
        <taxon>Magnoliopsida</taxon>
        <taxon>eudicotyledons</taxon>
        <taxon>Gunneridae</taxon>
        <taxon>Pentapetalae</taxon>
        <taxon>Caryophyllales</taxon>
        <taxon>Caryophyllaceae</taxon>
        <taxon>Caryophylleae</taxon>
        <taxon>Saponaria</taxon>
    </lineage>
</organism>
<keyword evidence="2" id="KW-1133">Transmembrane helix</keyword>
<feature type="region of interest" description="Disordered" evidence="1">
    <location>
        <begin position="64"/>
        <end position="109"/>
    </location>
</feature>
<accession>A0AAW1JKP6</accession>
<reference evidence="3" key="1">
    <citation type="submission" date="2024-03" db="EMBL/GenBank/DDBJ databases">
        <title>WGS assembly of Saponaria officinalis var. Norfolk2.</title>
        <authorList>
            <person name="Jenkins J."/>
            <person name="Shu S."/>
            <person name="Grimwood J."/>
            <person name="Barry K."/>
            <person name="Goodstein D."/>
            <person name="Schmutz J."/>
            <person name="Leebens-Mack J."/>
            <person name="Osbourn A."/>
        </authorList>
    </citation>
    <scope>NUCLEOTIDE SEQUENCE [LARGE SCALE GENOMIC DNA]</scope>
    <source>
        <strain evidence="3">JIC</strain>
    </source>
</reference>
<evidence type="ECO:0000256" key="1">
    <source>
        <dbReference type="SAM" id="MobiDB-lite"/>
    </source>
</evidence>
<evidence type="ECO:0000256" key="2">
    <source>
        <dbReference type="SAM" id="Phobius"/>
    </source>
</evidence>
<comment type="caution">
    <text evidence="3">The sequence shown here is derived from an EMBL/GenBank/DDBJ whole genome shotgun (WGS) entry which is preliminary data.</text>
</comment>
<name>A0AAW1JKP6_SAPOF</name>
<evidence type="ECO:0000313" key="3">
    <source>
        <dbReference type="EMBL" id="KAK9705429.1"/>
    </source>
</evidence>
<dbReference type="Proteomes" id="UP001443914">
    <property type="component" value="Unassembled WGS sequence"/>
</dbReference>
<keyword evidence="2" id="KW-0812">Transmembrane</keyword>
<keyword evidence="4" id="KW-1185">Reference proteome</keyword>